<feature type="transmembrane region" description="Helical" evidence="2">
    <location>
        <begin position="117"/>
        <end position="139"/>
    </location>
</feature>
<evidence type="ECO:0000256" key="1">
    <source>
        <dbReference type="SAM" id="MobiDB-lite"/>
    </source>
</evidence>
<organism evidence="3 4">
    <name type="scientific">Orchesella dallaii</name>
    <dbReference type="NCBI Taxonomy" id="48710"/>
    <lineage>
        <taxon>Eukaryota</taxon>
        <taxon>Metazoa</taxon>
        <taxon>Ecdysozoa</taxon>
        <taxon>Arthropoda</taxon>
        <taxon>Hexapoda</taxon>
        <taxon>Collembola</taxon>
        <taxon>Entomobryomorpha</taxon>
        <taxon>Entomobryoidea</taxon>
        <taxon>Orchesellidae</taxon>
        <taxon>Orchesellinae</taxon>
        <taxon>Orchesella</taxon>
    </lineage>
</organism>
<comment type="caution">
    <text evidence="3">The sequence shown here is derived from an EMBL/GenBank/DDBJ whole genome shotgun (WGS) entry which is preliminary data.</text>
</comment>
<keyword evidence="2" id="KW-1133">Transmembrane helix</keyword>
<keyword evidence="2" id="KW-0472">Membrane</keyword>
<sequence>MPDKVTFNVPNNAQGPVPDNLSIHLSPKSTGSHTFSIADEETKDILAMLRHSIDGGELILKQNNKLDNETQASHMDKLIAEIGAKKEDSDDDEVVNKADEERNEIRLARLRESRPCWLVYFLEISFHVMVFANFFMSWYESSLLLLEDAKMTMWILEDDFNCLEIVSNVDYVDHMVNIMHALLSCSVLYVHNKNSAPLCLAYVFSQASHMVYKIFQFFYNEKFEKEAYSDLSRFHGLIRIILFDIIGTLLLLHKYYDLTDRFKARARYFGTTDTSERSINDRIIYRNDSSYLQRKTILREATTAQTYAIIKKIGKHQKQGIPVEPTSLKREIDAARMALEDCETAENHNMMHILKKAYARRLKELEDKALKEQQQKMEARRRNSYDRNPPIIQSEMY</sequence>
<name>A0ABP1S2C3_9HEXA</name>
<evidence type="ECO:0000313" key="4">
    <source>
        <dbReference type="Proteomes" id="UP001642540"/>
    </source>
</evidence>
<proteinExistence type="predicted"/>
<feature type="compositionally biased region" description="Basic and acidic residues" evidence="1">
    <location>
        <begin position="371"/>
        <end position="385"/>
    </location>
</feature>
<accession>A0ABP1S2C3</accession>
<dbReference type="EMBL" id="CAXLJM020000148">
    <property type="protein sequence ID" value="CAL8142209.1"/>
    <property type="molecule type" value="Genomic_DNA"/>
</dbReference>
<feature type="region of interest" description="Disordered" evidence="1">
    <location>
        <begin position="371"/>
        <end position="397"/>
    </location>
</feature>
<gene>
    <name evidence="3" type="ORF">ODALV1_LOCUS28976</name>
</gene>
<keyword evidence="4" id="KW-1185">Reference proteome</keyword>
<evidence type="ECO:0000256" key="2">
    <source>
        <dbReference type="SAM" id="Phobius"/>
    </source>
</evidence>
<evidence type="ECO:0008006" key="5">
    <source>
        <dbReference type="Google" id="ProtNLM"/>
    </source>
</evidence>
<keyword evidence="2" id="KW-0812">Transmembrane</keyword>
<evidence type="ECO:0000313" key="3">
    <source>
        <dbReference type="EMBL" id="CAL8142209.1"/>
    </source>
</evidence>
<dbReference type="Proteomes" id="UP001642540">
    <property type="component" value="Unassembled WGS sequence"/>
</dbReference>
<protein>
    <recommendedName>
        <fullName evidence="5">Transmembrane protein</fullName>
    </recommendedName>
</protein>
<reference evidence="3 4" key="1">
    <citation type="submission" date="2024-08" db="EMBL/GenBank/DDBJ databases">
        <authorList>
            <person name="Cucini C."/>
            <person name="Frati F."/>
        </authorList>
    </citation>
    <scope>NUCLEOTIDE SEQUENCE [LARGE SCALE GENOMIC DNA]</scope>
</reference>